<dbReference type="KEGG" id="cim:CIMG_05193"/>
<feature type="compositionally biased region" description="Basic and acidic residues" evidence="1">
    <location>
        <begin position="11"/>
        <end position="21"/>
    </location>
</feature>
<accession>A0A0E1S3R8</accession>
<dbReference type="GeneID" id="4563948"/>
<reference evidence="3" key="2">
    <citation type="journal article" date="2010" name="Genome Res.">
        <title>Population genomic sequencing of Coccidioides fungi reveals recent hybridization and transposon control.</title>
        <authorList>
            <person name="Neafsey D.E."/>
            <person name="Barker B.M."/>
            <person name="Sharpton T.J."/>
            <person name="Stajich J.E."/>
            <person name="Park D.J."/>
            <person name="Whiston E."/>
            <person name="Hung C.-Y."/>
            <person name="McMahan C."/>
            <person name="White J."/>
            <person name="Sykes S."/>
            <person name="Heiman D."/>
            <person name="Young S."/>
            <person name="Zeng Q."/>
            <person name="Abouelleil A."/>
            <person name="Aftuck L."/>
            <person name="Bessette D."/>
            <person name="Brown A."/>
            <person name="FitzGerald M."/>
            <person name="Lui A."/>
            <person name="Macdonald J.P."/>
            <person name="Priest M."/>
            <person name="Orbach M.J."/>
            <person name="Galgiani J.N."/>
            <person name="Kirkland T.N."/>
            <person name="Cole G.T."/>
            <person name="Birren B.W."/>
            <person name="Henn M.R."/>
            <person name="Taylor J.W."/>
            <person name="Rounsley S.D."/>
        </authorList>
    </citation>
    <scope>GENOME REANNOTATION</scope>
    <source>
        <strain evidence="3">RS</strain>
    </source>
</reference>
<feature type="region of interest" description="Disordered" evidence="1">
    <location>
        <begin position="1"/>
        <end position="21"/>
    </location>
</feature>
<evidence type="ECO:0000313" key="2">
    <source>
        <dbReference type="EMBL" id="EAS34169.1"/>
    </source>
</evidence>
<organism evidence="2 3">
    <name type="scientific">Coccidioides immitis (strain RS)</name>
    <name type="common">Valley fever fungus</name>
    <dbReference type="NCBI Taxonomy" id="246410"/>
    <lineage>
        <taxon>Eukaryota</taxon>
        <taxon>Fungi</taxon>
        <taxon>Dikarya</taxon>
        <taxon>Ascomycota</taxon>
        <taxon>Pezizomycotina</taxon>
        <taxon>Eurotiomycetes</taxon>
        <taxon>Eurotiomycetidae</taxon>
        <taxon>Onygenales</taxon>
        <taxon>Onygenaceae</taxon>
        <taxon>Coccidioides</taxon>
    </lineage>
</organism>
<dbReference type="Proteomes" id="UP000001261">
    <property type="component" value="Unassembled WGS sequence"/>
</dbReference>
<feature type="compositionally biased region" description="Polar residues" evidence="1">
    <location>
        <begin position="1"/>
        <end position="10"/>
    </location>
</feature>
<dbReference type="EMBL" id="GG704914">
    <property type="protein sequence ID" value="EAS34169.1"/>
    <property type="molecule type" value="Genomic_DNA"/>
</dbReference>
<dbReference type="RefSeq" id="XP_001245752.1">
    <property type="nucleotide sequence ID" value="XM_001245751.1"/>
</dbReference>
<protein>
    <submittedName>
        <fullName evidence="2">Uncharacterized protein</fullName>
    </submittedName>
</protein>
<dbReference type="AlphaFoldDB" id="A0A0E1S3R8"/>
<keyword evidence="3" id="KW-1185">Reference proteome</keyword>
<sequence length="121" mass="13910">MAVQNHANSRTLERPKNRIGKNELRSVMKTLPCFRRATISSPQRYEKRRMLHALKQGMLDFSPSERQQGRRAATCGLETMDPRALRWSSPWTLQEPPSSLRSGSTGDGRAPFVRWHRHGVN</sequence>
<evidence type="ECO:0000256" key="1">
    <source>
        <dbReference type="SAM" id="MobiDB-lite"/>
    </source>
</evidence>
<reference evidence="3" key="1">
    <citation type="journal article" date="2009" name="Genome Res.">
        <title>Comparative genomic analyses of the human fungal pathogens Coccidioides and their relatives.</title>
        <authorList>
            <person name="Sharpton T.J."/>
            <person name="Stajich J.E."/>
            <person name="Rounsley S.D."/>
            <person name="Gardner M.J."/>
            <person name="Wortman J.R."/>
            <person name="Jordar V.S."/>
            <person name="Maiti R."/>
            <person name="Kodira C.D."/>
            <person name="Neafsey D.E."/>
            <person name="Zeng Q."/>
            <person name="Hung C.-Y."/>
            <person name="McMahan C."/>
            <person name="Muszewska A."/>
            <person name="Grynberg M."/>
            <person name="Mandel M.A."/>
            <person name="Kellner E.M."/>
            <person name="Barker B.M."/>
            <person name="Galgiani J.N."/>
            <person name="Orbach M.J."/>
            <person name="Kirkland T.N."/>
            <person name="Cole G.T."/>
            <person name="Henn M.R."/>
            <person name="Birren B.W."/>
            <person name="Taylor J.W."/>
        </authorList>
    </citation>
    <scope>NUCLEOTIDE SEQUENCE [LARGE SCALE GENOMIC DNA]</scope>
    <source>
        <strain evidence="3">RS</strain>
    </source>
</reference>
<feature type="region of interest" description="Disordered" evidence="1">
    <location>
        <begin position="89"/>
        <end position="121"/>
    </location>
</feature>
<name>A0A0E1S3R8_COCIM</name>
<evidence type="ECO:0000313" key="3">
    <source>
        <dbReference type="Proteomes" id="UP000001261"/>
    </source>
</evidence>
<dbReference type="VEuPathDB" id="FungiDB:CIMG_05193"/>
<dbReference type="InParanoid" id="A0A0E1S3R8"/>
<feature type="compositionally biased region" description="Polar residues" evidence="1">
    <location>
        <begin position="89"/>
        <end position="104"/>
    </location>
</feature>
<proteinExistence type="predicted"/>
<gene>
    <name evidence="2" type="ORF">CIMG_05193</name>
</gene>